<evidence type="ECO:0000313" key="4">
    <source>
        <dbReference type="Proteomes" id="UP001163046"/>
    </source>
</evidence>
<reference evidence="3" key="1">
    <citation type="submission" date="2023-01" db="EMBL/GenBank/DDBJ databases">
        <title>Genome assembly of the deep-sea coral Lophelia pertusa.</title>
        <authorList>
            <person name="Herrera S."/>
            <person name="Cordes E."/>
        </authorList>
    </citation>
    <scope>NUCLEOTIDE SEQUENCE</scope>
    <source>
        <strain evidence="3">USNM1676648</strain>
        <tissue evidence="3">Polyp</tissue>
    </source>
</reference>
<dbReference type="AlphaFoldDB" id="A0A9X0CNM3"/>
<dbReference type="PANTHER" id="PTHR16105">
    <property type="entry name" value="RNA-BINDING REGION-CONTAINING PROTEIN 3"/>
    <property type="match status" value="1"/>
</dbReference>
<feature type="compositionally biased region" description="Acidic residues" evidence="2">
    <location>
        <begin position="15"/>
        <end position="24"/>
    </location>
</feature>
<dbReference type="InterPro" id="IPR045164">
    <property type="entry name" value="RBM41/RNPC3"/>
</dbReference>
<dbReference type="Gene3D" id="6.10.250.610">
    <property type="match status" value="1"/>
</dbReference>
<dbReference type="PANTHER" id="PTHR16105:SF0">
    <property type="entry name" value="RNA-BINDING REGION-CONTAINING PROTEIN 3"/>
    <property type="match status" value="1"/>
</dbReference>
<organism evidence="3 4">
    <name type="scientific">Desmophyllum pertusum</name>
    <dbReference type="NCBI Taxonomy" id="174260"/>
    <lineage>
        <taxon>Eukaryota</taxon>
        <taxon>Metazoa</taxon>
        <taxon>Cnidaria</taxon>
        <taxon>Anthozoa</taxon>
        <taxon>Hexacorallia</taxon>
        <taxon>Scleractinia</taxon>
        <taxon>Caryophylliina</taxon>
        <taxon>Caryophylliidae</taxon>
        <taxon>Desmophyllum</taxon>
    </lineage>
</organism>
<comment type="caution">
    <text evidence="3">The sequence shown here is derived from an EMBL/GenBank/DDBJ whole genome shotgun (WGS) entry which is preliminary data.</text>
</comment>
<dbReference type="GO" id="GO:0097157">
    <property type="term" value="F:pre-mRNA intronic binding"/>
    <property type="evidence" value="ECO:0007669"/>
    <property type="project" value="TreeGrafter"/>
</dbReference>
<feature type="region of interest" description="Disordered" evidence="2">
    <location>
        <begin position="124"/>
        <end position="158"/>
    </location>
</feature>
<feature type="compositionally biased region" description="Acidic residues" evidence="2">
    <location>
        <begin position="132"/>
        <end position="150"/>
    </location>
</feature>
<keyword evidence="4" id="KW-1185">Reference proteome</keyword>
<evidence type="ECO:0000313" key="3">
    <source>
        <dbReference type="EMBL" id="KAJ7370377.1"/>
    </source>
</evidence>
<dbReference type="GO" id="GO:0005689">
    <property type="term" value="C:U12-type spliceosomal complex"/>
    <property type="evidence" value="ECO:0007669"/>
    <property type="project" value="TreeGrafter"/>
</dbReference>
<dbReference type="EMBL" id="MU826866">
    <property type="protein sequence ID" value="KAJ7370377.1"/>
    <property type="molecule type" value="Genomic_DNA"/>
</dbReference>
<gene>
    <name evidence="3" type="primary">RNPC3_1</name>
    <name evidence="3" type="ORF">OS493_032553</name>
</gene>
<name>A0A9X0CNM3_9CNID</name>
<sequence length="222" mass="24806">MAGASSDDDKAMSSDESELESDEEERGKRVKERAEYAQRMSVAKPGATSNKRHKVKLHSSAQPPTKKVRSAPLSKHMAVEKAFEQPAGQPKKIEFKLTEAISNIFESAVVNEFTASFPPEAEGFGRFAPPVEADDDKQDEEEESVSEESSDFISSAELRRNRLSTKEMPEISAFKNYKPGDPTCRLYIKNLAKTVDERISSLYLVGTLIKIKTKRKTDLIFV</sequence>
<keyword evidence="1" id="KW-0694">RNA-binding</keyword>
<dbReference type="OrthoDB" id="277802at2759"/>
<proteinExistence type="predicted"/>
<accession>A0A9X0CNM3</accession>
<dbReference type="Proteomes" id="UP001163046">
    <property type="component" value="Unassembled WGS sequence"/>
</dbReference>
<evidence type="ECO:0000256" key="2">
    <source>
        <dbReference type="SAM" id="MobiDB-lite"/>
    </source>
</evidence>
<protein>
    <submittedName>
        <fullName evidence="3">RNA-binding region-containing protein 3</fullName>
    </submittedName>
</protein>
<evidence type="ECO:0000256" key="1">
    <source>
        <dbReference type="ARBA" id="ARBA00022884"/>
    </source>
</evidence>
<feature type="region of interest" description="Disordered" evidence="2">
    <location>
        <begin position="1"/>
        <end position="77"/>
    </location>
</feature>
<dbReference type="GO" id="GO:0000398">
    <property type="term" value="P:mRNA splicing, via spliceosome"/>
    <property type="evidence" value="ECO:0007669"/>
    <property type="project" value="TreeGrafter"/>
</dbReference>
<dbReference type="GO" id="GO:0030626">
    <property type="term" value="F:U12 snRNA binding"/>
    <property type="evidence" value="ECO:0007669"/>
    <property type="project" value="TreeGrafter"/>
</dbReference>